<organism evidence="1">
    <name type="scientific">hydrothermal vent metagenome</name>
    <dbReference type="NCBI Taxonomy" id="652676"/>
    <lineage>
        <taxon>unclassified sequences</taxon>
        <taxon>metagenomes</taxon>
        <taxon>ecological metagenomes</taxon>
    </lineage>
</organism>
<proteinExistence type="predicted"/>
<reference evidence="1" key="1">
    <citation type="submission" date="2018-06" db="EMBL/GenBank/DDBJ databases">
        <authorList>
            <person name="Zhirakovskaya E."/>
        </authorList>
    </citation>
    <scope>NUCLEOTIDE SEQUENCE</scope>
</reference>
<protein>
    <recommendedName>
        <fullName evidence="2">DUF2007 domain-containing protein</fullName>
    </recommendedName>
</protein>
<evidence type="ECO:0008006" key="2">
    <source>
        <dbReference type="Google" id="ProtNLM"/>
    </source>
</evidence>
<dbReference type="EMBL" id="UOEN01000301">
    <property type="protein sequence ID" value="VAW16045.1"/>
    <property type="molecule type" value="Genomic_DNA"/>
</dbReference>
<accession>A0A3B0TC85</accession>
<evidence type="ECO:0000313" key="1">
    <source>
        <dbReference type="EMBL" id="VAW16045.1"/>
    </source>
</evidence>
<name>A0A3B0TC85_9ZZZZ</name>
<gene>
    <name evidence="1" type="ORF">MNBD_BACTEROID05-1103</name>
</gene>
<dbReference type="AlphaFoldDB" id="A0A3B0TC85"/>
<sequence>MEELVVLKSYFHKHDAQMALGLLKDSGIEAILQSDDVGGFRPHLTLSIMGRS</sequence>